<organism evidence="3 4">
    <name type="scientific">Lates calcarifer</name>
    <name type="common">Barramundi</name>
    <name type="synonym">Holocentrus calcarifer</name>
    <dbReference type="NCBI Taxonomy" id="8187"/>
    <lineage>
        <taxon>Eukaryota</taxon>
        <taxon>Metazoa</taxon>
        <taxon>Chordata</taxon>
        <taxon>Craniata</taxon>
        <taxon>Vertebrata</taxon>
        <taxon>Euteleostomi</taxon>
        <taxon>Actinopterygii</taxon>
        <taxon>Neopterygii</taxon>
        <taxon>Teleostei</taxon>
        <taxon>Neoteleostei</taxon>
        <taxon>Acanthomorphata</taxon>
        <taxon>Carangaria</taxon>
        <taxon>Carangaria incertae sedis</taxon>
        <taxon>Centropomidae</taxon>
        <taxon>Lates</taxon>
    </lineage>
</organism>
<keyword evidence="2" id="KW-0812">Transmembrane</keyword>
<feature type="region of interest" description="Disordered" evidence="1">
    <location>
        <begin position="177"/>
        <end position="276"/>
    </location>
</feature>
<dbReference type="RefSeq" id="XP_018545271.1">
    <property type="nucleotide sequence ID" value="XM_018689755.2"/>
</dbReference>
<feature type="transmembrane region" description="Helical" evidence="2">
    <location>
        <begin position="149"/>
        <end position="171"/>
    </location>
</feature>
<dbReference type="GO" id="GO:0016740">
    <property type="term" value="F:transferase activity"/>
    <property type="evidence" value="ECO:0007669"/>
    <property type="project" value="UniProtKB-KW"/>
</dbReference>
<keyword evidence="2" id="KW-1133">Transmembrane helix</keyword>
<proteinExistence type="predicted"/>
<dbReference type="GeneID" id="108892293"/>
<evidence type="ECO:0000256" key="1">
    <source>
        <dbReference type="SAM" id="MobiDB-lite"/>
    </source>
</evidence>
<evidence type="ECO:0000313" key="3">
    <source>
        <dbReference type="Proteomes" id="UP000694890"/>
    </source>
</evidence>
<accession>A0AAJ7VBJ6</accession>
<keyword evidence="2" id="KW-0472">Membrane</keyword>
<feature type="transmembrane region" description="Helical" evidence="2">
    <location>
        <begin position="49"/>
        <end position="70"/>
    </location>
</feature>
<sequence length="276" mass="30891">MPAHNTLISRLKSELEKSPLASNIIFSLILACLEKLVEMDFSCLCNPKWNWLFVMLFFIAPGFLISMLMLNIQGWDSKKPGKEQIKPLVSIIFPSLVWVILLLCDGQYVACAISTQSGRYVVVDKAAHQKQCLSDNNNTSQELVNIHNWYSGSQAAGMVIILLVGILGIYFKQSKLNKDKGTQDPEDPASTSNEDKETQYPEDSALKSNEDKETQYPEDSALKSYEDKETQYPEDPALKSNEKEETQDPKVPASKSNEDKETQDPDSCTPLLSSNS</sequence>
<keyword evidence="4" id="KW-0808">Transferase</keyword>
<dbReference type="AlphaFoldDB" id="A0AAJ7VBJ6"/>
<name>A0AAJ7VBJ6_LATCA</name>
<feature type="transmembrane region" description="Helical" evidence="2">
    <location>
        <begin position="20"/>
        <end position="37"/>
    </location>
</feature>
<feature type="transmembrane region" description="Helical" evidence="2">
    <location>
        <begin position="91"/>
        <end position="110"/>
    </location>
</feature>
<dbReference type="Proteomes" id="UP000694890">
    <property type="component" value="Unplaced"/>
</dbReference>
<dbReference type="KEGG" id="lcf:108892293"/>
<evidence type="ECO:0000256" key="2">
    <source>
        <dbReference type="SAM" id="Phobius"/>
    </source>
</evidence>
<feature type="compositionally biased region" description="Basic and acidic residues" evidence="1">
    <location>
        <begin position="193"/>
        <end position="248"/>
    </location>
</feature>
<protein>
    <submittedName>
        <fullName evidence="4">Phosphatidylglycerol--prolipoprotein diacylglyceryl transferase</fullName>
    </submittedName>
</protein>
<gene>
    <name evidence="4" type="primary">LOC108892293</name>
</gene>
<evidence type="ECO:0000313" key="4">
    <source>
        <dbReference type="RefSeq" id="XP_018545271.1"/>
    </source>
</evidence>
<reference evidence="4" key="1">
    <citation type="submission" date="2025-08" db="UniProtKB">
        <authorList>
            <consortium name="RefSeq"/>
        </authorList>
    </citation>
    <scope>IDENTIFICATION</scope>
    <source>
        <tissue evidence="4">Brain</tissue>
    </source>
</reference>